<comment type="similarity">
    <text evidence="3 10">Belongs to the cytochrome P450 family.</text>
</comment>
<comment type="pathway">
    <text evidence="2">Secondary metabolite biosynthesis.</text>
</comment>
<dbReference type="PRINTS" id="PR00463">
    <property type="entry name" value="EP450I"/>
</dbReference>
<evidence type="ECO:0000313" key="12">
    <source>
        <dbReference type="Proteomes" id="UP000054270"/>
    </source>
</evidence>
<dbReference type="Proteomes" id="UP000054270">
    <property type="component" value="Unassembled WGS sequence"/>
</dbReference>
<feature type="binding site" description="axial binding residue" evidence="9">
    <location>
        <position position="435"/>
    </location>
    <ligand>
        <name>heme</name>
        <dbReference type="ChEBI" id="CHEBI:30413"/>
    </ligand>
    <ligandPart>
        <name>Fe</name>
        <dbReference type="ChEBI" id="CHEBI:18248"/>
    </ligandPart>
</feature>
<keyword evidence="5 9" id="KW-0479">Metal-binding</keyword>
<dbReference type="AlphaFoldDB" id="A0A0D2KLA4"/>
<dbReference type="PRINTS" id="PR00385">
    <property type="entry name" value="P450"/>
</dbReference>
<evidence type="ECO:0000313" key="11">
    <source>
        <dbReference type="EMBL" id="KJA15402.1"/>
    </source>
</evidence>
<gene>
    <name evidence="11" type="ORF">HYPSUDRAFT_207892</name>
</gene>
<dbReference type="SUPFAM" id="SSF48264">
    <property type="entry name" value="Cytochrome P450"/>
    <property type="match status" value="1"/>
</dbReference>
<evidence type="ECO:0000256" key="10">
    <source>
        <dbReference type="RuleBase" id="RU000461"/>
    </source>
</evidence>
<dbReference type="InterPro" id="IPR050364">
    <property type="entry name" value="Cytochrome_P450_fung"/>
</dbReference>
<evidence type="ECO:0000256" key="1">
    <source>
        <dbReference type="ARBA" id="ARBA00001971"/>
    </source>
</evidence>
<dbReference type="InterPro" id="IPR002401">
    <property type="entry name" value="Cyt_P450_E_grp-I"/>
</dbReference>
<accession>A0A0D2KLA4</accession>
<dbReference type="OrthoDB" id="2789670at2759"/>
<dbReference type="GO" id="GO:0004497">
    <property type="term" value="F:monooxygenase activity"/>
    <property type="evidence" value="ECO:0007669"/>
    <property type="project" value="UniProtKB-KW"/>
</dbReference>
<organism evidence="11 12">
    <name type="scientific">Hypholoma sublateritium (strain FD-334 SS-4)</name>
    <dbReference type="NCBI Taxonomy" id="945553"/>
    <lineage>
        <taxon>Eukaryota</taxon>
        <taxon>Fungi</taxon>
        <taxon>Dikarya</taxon>
        <taxon>Basidiomycota</taxon>
        <taxon>Agaricomycotina</taxon>
        <taxon>Agaricomycetes</taxon>
        <taxon>Agaricomycetidae</taxon>
        <taxon>Agaricales</taxon>
        <taxon>Agaricineae</taxon>
        <taxon>Strophariaceae</taxon>
        <taxon>Hypholoma</taxon>
    </lineage>
</organism>
<evidence type="ECO:0008006" key="13">
    <source>
        <dbReference type="Google" id="ProtNLM"/>
    </source>
</evidence>
<dbReference type="Gene3D" id="1.10.630.10">
    <property type="entry name" value="Cytochrome P450"/>
    <property type="match status" value="1"/>
</dbReference>
<sequence>MTLLDVAAIGVTLYILWKLLQNRQPSSHYLPPGPKGLPFVGNLLAMPPTEEWVTFAEWGRKWGGILAVSILGKTMIIVNSARIMDELDKKGAIYSDRPVLEMGGKLVGYDQTLVLIEYGARFRTYRKHFLRYLGTPKAVEGLFPLIEHESRRFLQRTLAAPDNLMNHLRKLAGGVILKLTYGYEVQDGEDPFVNLIEGANANFNAATVPGAFPVDFFPVMKILPEWLPGMAFLKTAAEWAVDTAKMVEVPYSWTQKQIAAGTAVPSFVSTSLENDSALSVDELRDLKFTASSMYGAGADTTASSEYAFYLAMTLYPDVQKKAQAEIDSIVGDDRLPNLNDLPRLPYVQAVVTEILRWNSVAPTGVPHRPVEDGYIGGYFIPKGALIVVNLWGMLHDPATYSEPFEFRPERHISTSEREAELDPRKICFGYGRRICPGMFLAEASLFSCIAMSLAVFSVEKAVENGVPVTPVHENTSGIISYPKPFKCTIKPRSAKAAALIAEEII</sequence>
<evidence type="ECO:0000256" key="3">
    <source>
        <dbReference type="ARBA" id="ARBA00010617"/>
    </source>
</evidence>
<keyword evidence="4 9" id="KW-0349">Heme</keyword>
<dbReference type="PANTHER" id="PTHR46300">
    <property type="entry name" value="P450, PUTATIVE (EUROFUNG)-RELATED-RELATED"/>
    <property type="match status" value="1"/>
</dbReference>
<evidence type="ECO:0000256" key="5">
    <source>
        <dbReference type="ARBA" id="ARBA00022723"/>
    </source>
</evidence>
<dbReference type="InterPro" id="IPR001128">
    <property type="entry name" value="Cyt_P450"/>
</dbReference>
<evidence type="ECO:0000256" key="2">
    <source>
        <dbReference type="ARBA" id="ARBA00005179"/>
    </source>
</evidence>
<dbReference type="InterPro" id="IPR017972">
    <property type="entry name" value="Cyt_P450_CS"/>
</dbReference>
<evidence type="ECO:0000256" key="8">
    <source>
        <dbReference type="ARBA" id="ARBA00023033"/>
    </source>
</evidence>
<dbReference type="EMBL" id="KN817645">
    <property type="protein sequence ID" value="KJA15402.1"/>
    <property type="molecule type" value="Genomic_DNA"/>
</dbReference>
<evidence type="ECO:0000256" key="6">
    <source>
        <dbReference type="ARBA" id="ARBA00023002"/>
    </source>
</evidence>
<evidence type="ECO:0000256" key="4">
    <source>
        <dbReference type="ARBA" id="ARBA00022617"/>
    </source>
</evidence>
<name>A0A0D2KLA4_HYPSF</name>
<dbReference type="GO" id="GO:0005506">
    <property type="term" value="F:iron ion binding"/>
    <property type="evidence" value="ECO:0007669"/>
    <property type="project" value="InterPro"/>
</dbReference>
<dbReference type="GO" id="GO:0016705">
    <property type="term" value="F:oxidoreductase activity, acting on paired donors, with incorporation or reduction of molecular oxygen"/>
    <property type="evidence" value="ECO:0007669"/>
    <property type="project" value="InterPro"/>
</dbReference>
<dbReference type="GO" id="GO:0020037">
    <property type="term" value="F:heme binding"/>
    <property type="evidence" value="ECO:0007669"/>
    <property type="project" value="InterPro"/>
</dbReference>
<dbReference type="STRING" id="945553.A0A0D2KLA4"/>
<evidence type="ECO:0000256" key="7">
    <source>
        <dbReference type="ARBA" id="ARBA00023004"/>
    </source>
</evidence>
<dbReference type="InterPro" id="IPR036396">
    <property type="entry name" value="Cyt_P450_sf"/>
</dbReference>
<keyword evidence="7 9" id="KW-0408">Iron</keyword>
<dbReference type="OMA" id="VPHMNLA"/>
<dbReference type="CDD" id="cd11065">
    <property type="entry name" value="CYP64-like"/>
    <property type="match status" value="1"/>
</dbReference>
<comment type="cofactor">
    <cofactor evidence="1 9">
        <name>heme</name>
        <dbReference type="ChEBI" id="CHEBI:30413"/>
    </cofactor>
</comment>
<dbReference type="Pfam" id="PF00067">
    <property type="entry name" value="p450"/>
    <property type="match status" value="1"/>
</dbReference>
<protein>
    <recommendedName>
        <fullName evidence="13">Cytochrome P450</fullName>
    </recommendedName>
</protein>
<keyword evidence="8 10" id="KW-0503">Monooxygenase</keyword>
<dbReference type="PROSITE" id="PS00086">
    <property type="entry name" value="CYTOCHROME_P450"/>
    <property type="match status" value="1"/>
</dbReference>
<keyword evidence="6 10" id="KW-0560">Oxidoreductase</keyword>
<dbReference type="PANTHER" id="PTHR46300:SF7">
    <property type="entry name" value="P450, PUTATIVE (EUROFUNG)-RELATED"/>
    <property type="match status" value="1"/>
</dbReference>
<keyword evidence="12" id="KW-1185">Reference proteome</keyword>
<evidence type="ECO:0000256" key="9">
    <source>
        <dbReference type="PIRSR" id="PIRSR602401-1"/>
    </source>
</evidence>
<reference evidence="12" key="1">
    <citation type="submission" date="2014-04" db="EMBL/GenBank/DDBJ databases">
        <title>Evolutionary Origins and Diversification of the Mycorrhizal Mutualists.</title>
        <authorList>
            <consortium name="DOE Joint Genome Institute"/>
            <consortium name="Mycorrhizal Genomics Consortium"/>
            <person name="Kohler A."/>
            <person name="Kuo A."/>
            <person name="Nagy L.G."/>
            <person name="Floudas D."/>
            <person name="Copeland A."/>
            <person name="Barry K.W."/>
            <person name="Cichocki N."/>
            <person name="Veneault-Fourrey C."/>
            <person name="LaButti K."/>
            <person name="Lindquist E.A."/>
            <person name="Lipzen A."/>
            <person name="Lundell T."/>
            <person name="Morin E."/>
            <person name="Murat C."/>
            <person name="Riley R."/>
            <person name="Ohm R."/>
            <person name="Sun H."/>
            <person name="Tunlid A."/>
            <person name="Henrissat B."/>
            <person name="Grigoriev I.V."/>
            <person name="Hibbett D.S."/>
            <person name="Martin F."/>
        </authorList>
    </citation>
    <scope>NUCLEOTIDE SEQUENCE [LARGE SCALE GENOMIC DNA]</scope>
    <source>
        <strain evidence="12">FD-334 SS-4</strain>
    </source>
</reference>
<proteinExistence type="inferred from homology"/>